<feature type="domain" description="C2H2-type" evidence="2">
    <location>
        <begin position="83"/>
        <end position="112"/>
    </location>
</feature>
<gene>
    <name evidence="3" type="ORF">F3Y22_tig00000764pilonHSYRG00120</name>
</gene>
<proteinExistence type="predicted"/>
<protein>
    <submittedName>
        <fullName evidence="3">Tetraspanin7</fullName>
    </submittedName>
</protein>
<dbReference type="AlphaFoldDB" id="A0A6A3D1G4"/>
<accession>A0A6A3D1G4</accession>
<feature type="domain" description="C2H2-type" evidence="2">
    <location>
        <begin position="13"/>
        <end position="35"/>
    </location>
</feature>
<dbReference type="PROSITE" id="PS50157">
    <property type="entry name" value="ZINC_FINGER_C2H2_2"/>
    <property type="match status" value="3"/>
</dbReference>
<dbReference type="Proteomes" id="UP000436088">
    <property type="component" value="Unassembled WGS sequence"/>
</dbReference>
<keyword evidence="1" id="KW-0863">Zinc-finger</keyword>
<feature type="domain" description="C2H2-type" evidence="2">
    <location>
        <begin position="214"/>
        <end position="241"/>
    </location>
</feature>
<dbReference type="InterPro" id="IPR036236">
    <property type="entry name" value="Znf_C2H2_sf"/>
</dbReference>
<dbReference type="Pfam" id="PF13912">
    <property type="entry name" value="zf-C2H2_6"/>
    <property type="match status" value="2"/>
</dbReference>
<keyword evidence="1" id="KW-0862">Zinc</keyword>
<dbReference type="Gene3D" id="3.30.160.60">
    <property type="entry name" value="Classic Zinc Finger"/>
    <property type="match status" value="1"/>
</dbReference>
<dbReference type="PROSITE" id="PS00028">
    <property type="entry name" value="ZINC_FINGER_C2H2_1"/>
    <property type="match status" value="2"/>
</dbReference>
<reference evidence="3" key="1">
    <citation type="submission" date="2019-09" db="EMBL/GenBank/DDBJ databases">
        <title>Draft genome information of white flower Hibiscus syriacus.</title>
        <authorList>
            <person name="Kim Y.-M."/>
        </authorList>
    </citation>
    <scope>NUCLEOTIDE SEQUENCE [LARGE SCALE GENOMIC DNA]</scope>
    <source>
        <strain evidence="3">YM2019G1</strain>
    </source>
</reference>
<dbReference type="SMART" id="SM00355">
    <property type="entry name" value="ZnF_C2H2"/>
    <property type="match status" value="3"/>
</dbReference>
<dbReference type="EMBL" id="VEPZ02000069">
    <property type="protein sequence ID" value="KAE8734474.1"/>
    <property type="molecule type" value="Genomic_DNA"/>
</dbReference>
<evidence type="ECO:0000313" key="3">
    <source>
        <dbReference type="EMBL" id="KAE8734474.1"/>
    </source>
</evidence>
<evidence type="ECO:0000259" key="2">
    <source>
        <dbReference type="PROSITE" id="PS50157"/>
    </source>
</evidence>
<name>A0A6A3D1G4_HIBSY</name>
<dbReference type="InterPro" id="IPR013087">
    <property type="entry name" value="Znf_C2H2_type"/>
</dbReference>
<dbReference type="PANTHER" id="PTHR47068">
    <property type="entry name" value="OS02G0659100 PROTEIN"/>
    <property type="match status" value="1"/>
</dbReference>
<dbReference type="SUPFAM" id="SSF57667">
    <property type="entry name" value="beta-beta-alpha zinc fingers"/>
    <property type="match status" value="2"/>
</dbReference>
<evidence type="ECO:0000313" key="4">
    <source>
        <dbReference type="Proteomes" id="UP000436088"/>
    </source>
</evidence>
<sequence length="417" mass="46609">MAFIVDQQSELKYFCKICNKRFGCGRALGGHMRSHGIGDESRYIEDDDTASDWRSKSGTNIVPSSNKRMYGLRTNPNRLKSCRVCENCGKEFFSWKSLLEHGKCSSKDAELPGSLQRLEGNDDVAMTNGSGYLSKRKRSLVSDCPSSVEEDVANCLMMLSKSTVVLPLVNEPEESCTSASKEEETRNTMDFVTAISYRPNVPMDKAKGVAKGAFECKACKKVFNSHQALGGHRASHKKVKGCFAARLDNDHNGRDDSLADHDYTEFFVADLCRLFESIHWPRHPKQNQKYTNVRYVIGSSFIGDSEKLDLKLDLNLPAPRNCIDRSSFDVSTKIYLQPWIGKEKEDNLQQLHVDNNNSNDAIKNNLCNVSNQDEEDKTGSTIMLAKLSELKDINMSASSLPWLQVGIVSTTNVCSDP</sequence>
<evidence type="ECO:0000256" key="1">
    <source>
        <dbReference type="PROSITE-ProRule" id="PRU00042"/>
    </source>
</evidence>
<comment type="caution">
    <text evidence="3">The sequence shown here is derived from an EMBL/GenBank/DDBJ whole genome shotgun (WGS) entry which is preliminary data.</text>
</comment>
<dbReference type="GO" id="GO:0008270">
    <property type="term" value="F:zinc ion binding"/>
    <property type="evidence" value="ECO:0007669"/>
    <property type="project" value="UniProtKB-KW"/>
</dbReference>
<dbReference type="PANTHER" id="PTHR47068:SF1">
    <property type="entry name" value="OS02G0659100 PROTEIN"/>
    <property type="match status" value="1"/>
</dbReference>
<keyword evidence="4" id="KW-1185">Reference proteome</keyword>
<keyword evidence="1" id="KW-0479">Metal-binding</keyword>
<organism evidence="3 4">
    <name type="scientific">Hibiscus syriacus</name>
    <name type="common">Rose of Sharon</name>
    <dbReference type="NCBI Taxonomy" id="106335"/>
    <lineage>
        <taxon>Eukaryota</taxon>
        <taxon>Viridiplantae</taxon>
        <taxon>Streptophyta</taxon>
        <taxon>Embryophyta</taxon>
        <taxon>Tracheophyta</taxon>
        <taxon>Spermatophyta</taxon>
        <taxon>Magnoliopsida</taxon>
        <taxon>eudicotyledons</taxon>
        <taxon>Gunneridae</taxon>
        <taxon>Pentapetalae</taxon>
        <taxon>rosids</taxon>
        <taxon>malvids</taxon>
        <taxon>Malvales</taxon>
        <taxon>Malvaceae</taxon>
        <taxon>Malvoideae</taxon>
        <taxon>Hibiscus</taxon>
    </lineage>
</organism>